<evidence type="ECO:0000313" key="59">
    <source>
        <dbReference type="Proteomes" id="UP000220210"/>
    </source>
</evidence>
<dbReference type="OrthoDB" id="2971595at2"/>
<dbReference type="EMBL" id="WBPB01000005">
    <property type="protein sequence ID" value="KAB2501690.1"/>
    <property type="molecule type" value="Genomic_DNA"/>
</dbReference>
<dbReference type="EMBL" id="NVMX01000007">
    <property type="protein sequence ID" value="PDZ99645.1"/>
    <property type="molecule type" value="Genomic_DNA"/>
</dbReference>
<evidence type="ECO:0000313" key="2">
    <source>
        <dbReference type="EMBL" id="KAB2398845.1"/>
    </source>
</evidence>
<dbReference type="EMBL" id="JAUIQW010000001">
    <property type="protein sequence ID" value="MDN4875380.1"/>
    <property type="molecule type" value="Genomic_DNA"/>
</dbReference>
<dbReference type="Proteomes" id="UP000323321">
    <property type="component" value="Unassembled WGS sequence"/>
</dbReference>
<evidence type="ECO:0000313" key="27">
    <source>
        <dbReference type="EMBL" id="PFK27818.1"/>
    </source>
</evidence>
<dbReference type="EMBL" id="NUAN01000065">
    <property type="protein sequence ID" value="PEN98462.1"/>
    <property type="molecule type" value="Genomic_DNA"/>
</dbReference>
<evidence type="ECO:0000313" key="74">
    <source>
        <dbReference type="Proteomes" id="UP000253597"/>
    </source>
</evidence>
<dbReference type="EMBL" id="LOMT01000098">
    <property type="protein sequence ID" value="KXX96758.1"/>
    <property type="molecule type" value="Genomic_DNA"/>
</dbReference>
<evidence type="ECO:0000313" key="62">
    <source>
        <dbReference type="Proteomes" id="UP000220900"/>
    </source>
</evidence>
<evidence type="ECO:0000313" key="68">
    <source>
        <dbReference type="Proteomes" id="UP000224386"/>
    </source>
</evidence>
<dbReference type="EMBL" id="JAEFBZ010000001">
    <property type="protein sequence ID" value="MBK1607797.1"/>
    <property type="molecule type" value="Genomic_DNA"/>
</dbReference>
<dbReference type="EMBL" id="LCYI01000050">
    <property type="protein sequence ID" value="KLA25113.1"/>
    <property type="molecule type" value="Genomic_DNA"/>
</dbReference>
<dbReference type="EMBL" id="NTXW01000015">
    <property type="protein sequence ID" value="PEQ89123.1"/>
    <property type="molecule type" value="Genomic_DNA"/>
</dbReference>
<evidence type="ECO:0000313" key="30">
    <source>
        <dbReference type="EMBL" id="PFU46371.1"/>
    </source>
</evidence>
<evidence type="ECO:0000313" key="75">
    <source>
        <dbReference type="Proteomes" id="UP000308444"/>
    </source>
</evidence>
<reference evidence="42 75" key="13">
    <citation type="journal article" date="2019" name="Environ. Microbiol.">
        <title>An active ?-lactamase is a part of an orchestrated cell wall stress resistance network of Bacillus subtilis and related rhizosphere species.</title>
        <authorList>
            <person name="Bucher T."/>
            <person name="Keren-Paz A."/>
            <person name="Hausser J."/>
            <person name="Olender T."/>
            <person name="Cytryn E."/>
            <person name="Kolodkin-Gal I."/>
        </authorList>
    </citation>
    <scope>NUCLEOTIDE SEQUENCE [LARGE SCALE GENOMIC DNA]</scope>
    <source>
        <strain evidence="42 75">I32</strain>
    </source>
</reference>
<evidence type="ECO:0000313" key="11">
    <source>
        <dbReference type="EMBL" id="MBY0036109.1"/>
    </source>
</evidence>
<evidence type="ECO:0000313" key="82">
    <source>
        <dbReference type="Proteomes" id="UP000477920"/>
    </source>
</evidence>
<dbReference type="EMBL" id="NTWE01000022">
    <property type="protein sequence ID" value="PEW01885.1"/>
    <property type="molecule type" value="Genomic_DNA"/>
</dbReference>
<dbReference type="Proteomes" id="UP000225766">
    <property type="component" value="Unassembled WGS sequence"/>
</dbReference>
<dbReference type="Proteomes" id="UP000224076">
    <property type="component" value="Unassembled WGS sequence"/>
</dbReference>
<evidence type="ECO:0000313" key="80">
    <source>
        <dbReference type="Proteomes" id="UP000464780"/>
    </source>
</evidence>
<reference evidence="44" key="21">
    <citation type="submission" date="2023-02" db="EMBL/GenBank/DDBJ databases">
        <title>Complete Genome Sequence of Bacillus cereus sensu lato isolate BC38B from pepper closely related to the Bacillus anthracis clade.</title>
        <authorList>
            <person name="Abdelli M."/>
            <person name="Cerar Kisek T."/>
            <person name="Falaise C."/>
            <person name="Cumont A."/>
            <person name="Giraud M."/>
            <person name="Chatoux J."/>
            <person name="Rogee S."/>
            <person name="Dadvisard M."/>
            <person name="Larigauderie G."/>
            <person name="Raynaud F."/>
            <person name="Godic Torkar K."/>
            <person name="Ramisse V."/>
        </authorList>
    </citation>
    <scope>NUCLEOTIDE SEQUENCE</scope>
    <source>
        <strain evidence="44">BC38B</strain>
    </source>
</reference>
<evidence type="ECO:0000313" key="44">
    <source>
        <dbReference type="EMBL" id="UYW69753.1"/>
    </source>
</evidence>
<evidence type="ECO:0000313" key="47">
    <source>
        <dbReference type="Proteomes" id="UP000075476"/>
    </source>
</evidence>
<proteinExistence type="predicted"/>
<evidence type="ECO:0000313" key="53">
    <source>
        <dbReference type="Proteomes" id="UP000190906"/>
    </source>
</evidence>
<evidence type="ECO:0000313" key="84">
    <source>
        <dbReference type="Proteomes" id="UP000663613"/>
    </source>
</evidence>
<dbReference type="EMBL" id="CP109872">
    <property type="protein sequence ID" value="UYW69753.1"/>
    <property type="molecule type" value="Genomic_DNA"/>
</dbReference>
<dbReference type="Proteomes" id="UP000225135">
    <property type="component" value="Unassembled WGS sequence"/>
</dbReference>
<dbReference type="EMBL" id="NUIQ01000166">
    <property type="protein sequence ID" value="PGO72175.1"/>
    <property type="molecule type" value="Genomic_DNA"/>
</dbReference>
<dbReference type="EMBL" id="NUUR01000025">
    <property type="protein sequence ID" value="PHG82686.1"/>
    <property type="molecule type" value="Genomic_DNA"/>
</dbReference>
<dbReference type="Proteomes" id="UP001175137">
    <property type="component" value="Unassembled WGS sequence"/>
</dbReference>
<reference evidence="47 48" key="4">
    <citation type="submission" date="2015-12" db="EMBL/GenBank/DDBJ databases">
        <title>Bacillus cereus Group isolate.</title>
        <authorList>
            <person name="Kovac J."/>
        </authorList>
    </citation>
    <scope>NUCLEOTIDE SEQUENCE [LARGE SCALE GENOMIC DNA]</scope>
    <source>
        <strain evidence="8 47">FSL K6-0073</strain>
        <strain evidence="7 48">FSL W8-0275</strain>
    </source>
</reference>
<evidence type="ECO:0000313" key="57">
    <source>
        <dbReference type="Proteomes" id="UP000220006"/>
    </source>
</evidence>
<reference evidence="1 78" key="11">
    <citation type="submission" date="2018-08" db="EMBL/GenBank/DDBJ databases">
        <title>Bacillus phenotypic plasticity.</title>
        <authorList>
            <person name="Hurtado E."/>
        </authorList>
    </citation>
    <scope>NUCLEOTIDE SEQUENCE [LARGE SCALE GENOMIC DNA]</scope>
    <source>
        <strain evidence="1 78">111b</strain>
    </source>
</reference>
<dbReference type="Proteomes" id="UP001197806">
    <property type="component" value="Unassembled WGS sequence"/>
</dbReference>
<dbReference type="EMBL" id="NUIL01000018">
    <property type="protein sequence ID" value="PGO27755.1"/>
    <property type="molecule type" value="Genomic_DNA"/>
</dbReference>
<organism evidence="25 58">
    <name type="scientific">Bacillus cereus</name>
    <dbReference type="NCBI Taxonomy" id="1396"/>
    <lineage>
        <taxon>Bacteria</taxon>
        <taxon>Bacillati</taxon>
        <taxon>Bacillota</taxon>
        <taxon>Bacilli</taxon>
        <taxon>Bacillales</taxon>
        <taxon>Bacillaceae</taxon>
        <taxon>Bacillus</taxon>
        <taxon>Bacillus cereus group</taxon>
    </lineage>
</organism>
<dbReference type="Proteomes" id="UP000184161">
    <property type="component" value="Unassembled WGS sequence"/>
</dbReference>
<evidence type="ECO:0000313" key="8">
    <source>
        <dbReference type="EMBL" id="KXY38508.1"/>
    </source>
</evidence>
<dbReference type="EMBL" id="NVDQ01000031">
    <property type="protein sequence ID" value="PFV04465.1"/>
    <property type="molecule type" value="Genomic_DNA"/>
</dbReference>
<dbReference type="Proteomes" id="UP000464780">
    <property type="component" value="Chromosome"/>
</dbReference>
<dbReference type="EMBL" id="CP031778">
    <property type="protein sequence ID" value="QDZ75088.1"/>
    <property type="molecule type" value="Genomic_DNA"/>
</dbReference>
<dbReference type="Proteomes" id="UP000220635">
    <property type="component" value="Unassembled WGS sequence"/>
</dbReference>
<evidence type="ECO:0000313" key="49">
    <source>
        <dbReference type="Proteomes" id="UP000076482"/>
    </source>
</evidence>
<dbReference type="Proteomes" id="UP000613452">
    <property type="component" value="Unassembled WGS sequence"/>
</dbReference>
<evidence type="ECO:0000313" key="60">
    <source>
        <dbReference type="Proteomes" id="UP000220635"/>
    </source>
</evidence>
<reference evidence="52 53" key="7">
    <citation type="submission" date="2017-01" db="EMBL/GenBank/DDBJ databases">
        <title>Bacillus cereus isolates.</title>
        <authorList>
            <person name="Beno S.M."/>
        </authorList>
    </citation>
    <scope>NUCLEOTIDE SEQUENCE [LARGE SCALE GENOMIC DNA]</scope>
    <source>
        <strain evidence="16 53">FSL H8-0485</strain>
        <strain evidence="17 52">FSL K6-1030</strain>
    </source>
</reference>
<evidence type="ECO:0000313" key="58">
    <source>
        <dbReference type="Proteomes" id="UP000220032"/>
    </source>
</evidence>
<evidence type="ECO:0000313" key="3">
    <source>
        <dbReference type="EMBL" id="KAB2453771.1"/>
    </source>
</evidence>
<dbReference type="InterPro" id="IPR025236">
    <property type="entry name" value="SR1P"/>
</dbReference>
<dbReference type="EMBL" id="CP028009">
    <property type="protein sequence ID" value="QHV45127.1"/>
    <property type="molecule type" value="Genomic_DNA"/>
</dbReference>
<dbReference type="EMBL" id="WBPP01000008">
    <property type="protein sequence ID" value="KAB2398845.1"/>
    <property type="molecule type" value="Genomic_DNA"/>
</dbReference>
<reference evidence="10 83" key="18">
    <citation type="submission" date="2020-12" db="EMBL/GenBank/DDBJ databases">
        <title>Genome assembly for a thermostable protease producing Bacillus cereus MAKP1 strain isolated from chicken gut.</title>
        <authorList>
            <person name="Malaviya A."/>
        </authorList>
    </citation>
    <scope>NUCLEOTIDE SEQUENCE [LARGE SCALE GENOMIC DNA]</scope>
    <source>
        <strain evidence="10 83">MAKP1</strain>
    </source>
</reference>
<dbReference type="EMBL" id="NVAP01000048">
    <property type="protein sequence ID" value="PFQ42861.1"/>
    <property type="molecule type" value="Genomic_DNA"/>
</dbReference>
<dbReference type="GeneID" id="301196571"/>
<dbReference type="EMBL" id="LJKE01000032">
    <property type="protein sequence ID" value="KZD69332.1"/>
    <property type="molecule type" value="Genomic_DNA"/>
</dbReference>
<dbReference type="EMBL" id="NUJQ01000006">
    <property type="protein sequence ID" value="PGQ10021.1"/>
    <property type="molecule type" value="Genomic_DNA"/>
</dbReference>
<dbReference type="EMBL" id="MUAU01000004">
    <property type="protein sequence ID" value="OOR76587.1"/>
    <property type="molecule type" value="Genomic_DNA"/>
</dbReference>
<evidence type="ECO:0000313" key="26">
    <source>
        <dbReference type="EMBL" id="PFF48276.1"/>
    </source>
</evidence>
<dbReference type="EMBL" id="NVLK01000030">
    <property type="protein sequence ID" value="PEC21224.1"/>
    <property type="molecule type" value="Genomic_DNA"/>
</dbReference>
<dbReference type="Proteomes" id="UP000225182">
    <property type="component" value="Unassembled WGS sequence"/>
</dbReference>
<dbReference type="Proteomes" id="UP001204643">
    <property type="component" value="Unassembled WGS sequence"/>
</dbReference>
<reference evidence="79 81" key="16">
    <citation type="submission" date="2019-10" db="EMBL/GenBank/DDBJ databases">
        <title>Bacillus from the desert of Cuatro Cinegas, Coahuila.</title>
        <authorList>
            <person name="Olmedo-Alvarez G."/>
            <person name="Saldana S."/>
            <person name="Barcelo D."/>
        </authorList>
    </citation>
    <scope>NUCLEOTIDE SEQUENCE [LARGE SCALE GENOMIC DNA]</scope>
    <source>
        <strain evidence="4 82">CH101a_3T</strain>
        <strain evidence="3 79">CH316_11T</strain>
        <strain evidence="2 81">CH417_13T</strain>
    </source>
</reference>
<dbReference type="Proteomes" id="UP000220210">
    <property type="component" value="Unassembled WGS sequence"/>
</dbReference>
<reference evidence="39 80" key="10">
    <citation type="submission" date="2018-03" db="EMBL/GenBank/DDBJ databases">
        <title>The complete genome of bacterial strain SGAir0260.</title>
        <authorList>
            <person name="Schuster S.C."/>
        </authorList>
    </citation>
    <scope>NUCLEOTIDE SEQUENCE [LARGE SCALE GENOMIC DNA]</scope>
    <source>
        <strain evidence="39 80">SGAir0260</strain>
    </source>
</reference>
<evidence type="ECO:0000313" key="23">
    <source>
        <dbReference type="EMBL" id="PEW01885.1"/>
    </source>
</evidence>
<dbReference type="Proteomes" id="UP000035214">
    <property type="component" value="Unassembled WGS sequence"/>
</dbReference>
<evidence type="ECO:0000313" key="28">
    <source>
        <dbReference type="EMBL" id="PFN24391.1"/>
    </source>
</evidence>
<evidence type="ECO:0000313" key="83">
    <source>
        <dbReference type="Proteomes" id="UP000613452"/>
    </source>
</evidence>
<evidence type="ECO:0000313" key="50">
    <source>
        <dbReference type="Proteomes" id="UP000184161"/>
    </source>
</evidence>
<evidence type="ECO:0000313" key="31">
    <source>
        <dbReference type="EMBL" id="PFV04465.1"/>
    </source>
</evidence>
<evidence type="ECO:0000313" key="19">
    <source>
        <dbReference type="EMBL" id="PEC21224.1"/>
    </source>
</evidence>
<dbReference type="EMBL" id="NULI01000024">
    <property type="protein sequence ID" value="PGS82546.1"/>
    <property type="molecule type" value="Genomic_DNA"/>
</dbReference>
<evidence type="ECO:0000313" key="4">
    <source>
        <dbReference type="EMBL" id="KAB2501690.1"/>
    </source>
</evidence>
<evidence type="ECO:0000313" key="1">
    <source>
        <dbReference type="EMBL" id="KAA6469635.1"/>
    </source>
</evidence>
<evidence type="ECO:0000313" key="72">
    <source>
        <dbReference type="Proteomes" id="UP000225766"/>
    </source>
</evidence>
<dbReference type="EMBL" id="VDDR01000002">
    <property type="protein sequence ID" value="TNC01735.1"/>
    <property type="molecule type" value="Genomic_DNA"/>
</dbReference>
<dbReference type="Proteomes" id="UP000224203">
    <property type="component" value="Unassembled WGS sequence"/>
</dbReference>
<evidence type="ECO:0000313" key="7">
    <source>
        <dbReference type="EMBL" id="KXX96758.1"/>
    </source>
</evidence>
<reference evidence="15 51" key="6">
    <citation type="submission" date="2016-11" db="EMBL/GenBank/DDBJ databases">
        <title>Identification of Bacillus cereus isolated from egg-white.</title>
        <authorList>
            <person name="Soni A."/>
            <person name="Oey I."/>
            <person name="Silcock P."/>
            <person name="Bremer P."/>
        </authorList>
    </citation>
    <scope>NUCLEOTIDE SEQUENCE [LARGE SCALE GENOMIC DNA]</scope>
    <source>
        <strain evidence="15 51">NZAS03</strain>
    </source>
</reference>
<evidence type="ECO:0000313" key="16">
    <source>
        <dbReference type="EMBL" id="OOR14124.1"/>
    </source>
</evidence>
<reference evidence="6 46" key="1">
    <citation type="submission" date="2015-02" db="EMBL/GenBank/DDBJ databases">
        <title>Evolution of B. cereus sensu lato: Distribution, horizontal transfer and duplication of chromosomal virulence genes.</title>
        <authorList>
            <person name="Boehm M.-E."/>
            <person name="Huptas C."/>
            <person name="Krey V.M."/>
            <person name="Scherer S."/>
        </authorList>
    </citation>
    <scope>NUCLEOTIDE SEQUENCE [LARGE SCALE GENOMIC DNA]</scope>
    <source>
        <strain evidence="6 46">#17</strain>
    </source>
</reference>
<dbReference type="EMBL" id="CP070339">
    <property type="protein sequence ID" value="QRY15598.1"/>
    <property type="molecule type" value="Genomic_DNA"/>
</dbReference>
<dbReference type="RefSeq" id="WP_000536778.1">
    <property type="nucleotide sequence ID" value="NZ_AP022877.1"/>
</dbReference>
<evidence type="ECO:0000313" key="24">
    <source>
        <dbReference type="EMBL" id="PFD19041.1"/>
    </source>
</evidence>
<dbReference type="Pfam" id="PF13790">
    <property type="entry name" value="SR1P"/>
    <property type="match status" value="1"/>
</dbReference>
<dbReference type="EMBL" id="QNGD03000003">
    <property type="protein sequence ID" value="RWQ76048.1"/>
    <property type="molecule type" value="Genomic_DNA"/>
</dbReference>
<dbReference type="Proteomes" id="UP000308444">
    <property type="component" value="Unassembled WGS sequence"/>
</dbReference>
<dbReference type="Proteomes" id="UP000190906">
    <property type="component" value="Unassembled WGS sequence"/>
</dbReference>
<evidence type="ECO:0000313" key="41">
    <source>
        <dbReference type="EMBL" id="RWQ76048.1"/>
    </source>
</evidence>
<dbReference type="PATRIC" id="fig|1396.419.peg.5217"/>
<evidence type="ECO:0000313" key="20">
    <source>
        <dbReference type="EMBL" id="PEN98462.1"/>
    </source>
</evidence>
<dbReference type="Proteomes" id="UP000461739">
    <property type="component" value="Unassembled WGS sequence"/>
</dbReference>
<dbReference type="EMBL" id="NTRC01000018">
    <property type="protein sequence ID" value="PFD19041.1"/>
    <property type="molecule type" value="Genomic_DNA"/>
</dbReference>
<evidence type="ECO:0000313" key="42">
    <source>
        <dbReference type="EMBL" id="TKI86034.1"/>
    </source>
</evidence>
<dbReference type="Proteomes" id="UP000224386">
    <property type="component" value="Unassembled WGS sequence"/>
</dbReference>
<evidence type="ECO:0000313" key="64">
    <source>
        <dbReference type="Proteomes" id="UP000223777"/>
    </source>
</evidence>
<dbReference type="EMBL" id="LOMO01000112">
    <property type="protein sequence ID" value="KXY38508.1"/>
    <property type="molecule type" value="Genomic_DNA"/>
</dbReference>
<sequence>MGTIVCQDCEGTIAHFEDEKVTVLYGKCGSCGCDHTEHTKAQ</sequence>
<dbReference type="Proteomes" id="UP000321735">
    <property type="component" value="Chromosome"/>
</dbReference>
<evidence type="ECO:0000313" key="65">
    <source>
        <dbReference type="Proteomes" id="UP000223834"/>
    </source>
</evidence>
<dbReference type="EMBL" id="SZOH01004379">
    <property type="protein sequence ID" value="TKI86034.1"/>
    <property type="molecule type" value="Genomic_DNA"/>
</dbReference>
<dbReference type="EMBL" id="NTRR01000003">
    <property type="protein sequence ID" value="PFE19754.1"/>
    <property type="molecule type" value="Genomic_DNA"/>
</dbReference>
<reference evidence="56 57" key="8">
    <citation type="submission" date="2017-09" db="EMBL/GenBank/DDBJ databases">
        <title>Large-scale bioinformatics analysis of Bacillus genomes uncovers conserved roles of natural products in bacterial physiology.</title>
        <authorList>
            <consortium name="Agbiome Team Llc"/>
            <person name="Bleich R.M."/>
            <person name="Grubbs K.J."/>
            <person name="Santa Maria K.C."/>
            <person name="Allen S.E."/>
            <person name="Farag S."/>
            <person name="Shank E.A."/>
            <person name="Bowers A."/>
        </authorList>
    </citation>
    <scope>NUCLEOTIDE SEQUENCE [LARGE SCALE GENOMIC DNA]</scope>
    <source>
        <strain evidence="22 62">AFS002368</strain>
        <strain evidence="23 60">AFS010695</strain>
        <strain evidence="25 58">AFS022681</strain>
        <strain evidence="37 70">AFS029792</strain>
        <strain evidence="36 72">AFS040105</strain>
        <strain evidence="35 67">AFS041711</strain>
        <strain evidence="34 63">AFS046104</strain>
        <strain evidence="33 65">AFS049141</strain>
        <strain evidence="32 64">AFS050027</strain>
        <strain evidence="31 73">AFS060282</strain>
        <strain evidence="30 66">AFS061806</strain>
        <strain evidence="29 68">AFS070861</strain>
        <strain evidence="28 71">AFS076905</strain>
        <strain evidence="27 69">AFS083741</strain>
        <strain evidence="18 56">AFS092789</strain>
        <strain evidence="19 57">AFS096845</strain>
    </source>
</reference>
<dbReference type="Proteomes" id="UP000221438">
    <property type="component" value="Unassembled WGS sequence"/>
</dbReference>
<dbReference type="Proteomes" id="UP000223834">
    <property type="component" value="Unassembled WGS sequence"/>
</dbReference>
<protein>
    <submittedName>
        <fullName evidence="25">GapA-binding peptide SR1P</fullName>
    </submittedName>
    <submittedName>
        <fullName evidence="6">Phosphoesterase</fullName>
    </submittedName>
</protein>
<dbReference type="EMBL" id="JYFW01000039">
    <property type="protein sequence ID" value="KMP13879.1"/>
    <property type="molecule type" value="Genomic_DNA"/>
</dbReference>
<evidence type="ECO:0000313" key="67">
    <source>
        <dbReference type="Proteomes" id="UP000224203"/>
    </source>
</evidence>
<evidence type="ECO:0000313" key="36">
    <source>
        <dbReference type="EMBL" id="PGU05549.1"/>
    </source>
</evidence>
<evidence type="ECO:0000313" key="79">
    <source>
        <dbReference type="Proteomes" id="UP000461739"/>
    </source>
</evidence>
<evidence type="ECO:0000313" key="25">
    <source>
        <dbReference type="EMBL" id="PFE19754.1"/>
    </source>
</evidence>
<evidence type="ECO:0000313" key="81">
    <source>
        <dbReference type="Proteomes" id="UP000475765"/>
    </source>
</evidence>
<dbReference type="Proteomes" id="UP001163707">
    <property type="component" value="Chromosome"/>
</dbReference>
<dbReference type="EMBL" id="MPON01000001">
    <property type="protein sequence ID" value="OKA41756.1"/>
    <property type="molecule type" value="Genomic_DNA"/>
</dbReference>
<accession>A0A063CBH0</accession>
<evidence type="ECO:0000313" key="39">
    <source>
        <dbReference type="EMBL" id="QHV45127.1"/>
    </source>
</evidence>
<dbReference type="EMBL" id="JACLPZ010000005">
    <property type="protein sequence ID" value="MBY0036109.1"/>
    <property type="molecule type" value="Genomic_DNA"/>
</dbReference>
<evidence type="ECO:0000313" key="73">
    <source>
        <dbReference type="Proteomes" id="UP000226257"/>
    </source>
</evidence>
<evidence type="ECO:0000313" key="15">
    <source>
        <dbReference type="EMBL" id="OKA41756.1"/>
    </source>
</evidence>
<evidence type="ECO:0000313" key="71">
    <source>
        <dbReference type="Proteomes" id="UP000225182"/>
    </source>
</evidence>
<evidence type="ECO:0000313" key="46">
    <source>
        <dbReference type="Proteomes" id="UP000036243"/>
    </source>
</evidence>
<reference evidence="11" key="17">
    <citation type="submission" date="2020-08" db="EMBL/GenBank/DDBJ databases">
        <title>Fungal Genomes of the International Space Station.</title>
        <authorList>
            <person name="Seuylemezian A."/>
            <person name="Singh N.K."/>
            <person name="Wood J."/>
            <person name="Venkateswaran K."/>
        </authorList>
    </citation>
    <scope>NUCLEOTIDE SEQUENCE</scope>
    <source>
        <strain evidence="11">I2-B2</strain>
    </source>
</reference>
<evidence type="ECO:0000313" key="6">
    <source>
        <dbReference type="EMBL" id="KMP13879.1"/>
    </source>
</evidence>
<reference evidence="43 76" key="15">
    <citation type="submission" date="2019-06" db="EMBL/GenBank/DDBJ databases">
        <title>Biocontrol Bacillus strains from Vietnam.</title>
        <authorList>
            <person name="Borriss R."/>
            <person name="Lasch P."/>
            <person name="Thanh Tam L.T."/>
        </authorList>
    </citation>
    <scope>NUCLEOTIDE SEQUENCE [LARGE SCALE GENOMIC DNA]</scope>
    <source>
        <strain evidence="43 76">A8</strain>
    </source>
</reference>
<evidence type="ECO:0000313" key="37">
    <source>
        <dbReference type="EMBL" id="PHG82686.1"/>
    </source>
</evidence>
<dbReference type="EMBL" id="NVDG01000009">
    <property type="protein sequence ID" value="PFU46371.1"/>
    <property type="molecule type" value="Genomic_DNA"/>
</dbReference>
<gene>
    <name evidence="8" type="ORF">AT268_08735</name>
    <name evidence="7" type="ORF">AT274_03125</name>
    <name evidence="5" type="ORF">B4077_5110</name>
    <name evidence="9" type="ORF">B4088_1514</name>
    <name evidence="15" type="ORF">BJR07_07545</name>
    <name evidence="14" type="ORF">BKK64_09120</name>
    <name evidence="17" type="ORF">BLX06_02675</name>
    <name evidence="16" type="ORF">BW897_03590</name>
    <name evidence="39" type="ORF">C1N66_19050</name>
    <name evidence="24" type="ORF">CN263_22135</name>
    <name evidence="25" type="ORF">CN307_03510</name>
    <name evidence="26" type="ORF">CN357_18505</name>
    <name evidence="23" type="ORF">CN425_10455</name>
    <name evidence="21" type="ORF">CN475_09045</name>
    <name evidence="22" type="ORF">CN491_11825</name>
    <name evidence="20" type="ORF">CN553_10625</name>
    <name evidence="33" type="ORF">CN980_19665</name>
    <name evidence="32" type="ORF">CN984_16515</name>
    <name evidence="34" type="ORF">COA08_07525</name>
    <name evidence="35" type="ORF">COC69_04155</name>
    <name evidence="36" type="ORF">COD19_04850</name>
    <name evidence="37" type="ORF">COI69_10615</name>
    <name evidence="27" type="ORF">COI98_01225</name>
    <name evidence="28" type="ORF">COJ50_15480</name>
    <name evidence="29" type="ORF">COK05_23440</name>
    <name evidence="30" type="ORF">COK86_03315</name>
    <name evidence="31" type="ORF">COK98_20270</name>
    <name evidence="19" type="ORF">COM96_15025</name>
    <name evidence="18" type="ORF">CON36_05565</name>
    <name evidence="38" type="ORF">D0437_19240</name>
    <name evidence="41" type="ORF">DR116_0007740</name>
    <name evidence="1" type="ORF">DX932_10710</name>
    <name evidence="4" type="ORF">F8158_04060</name>
    <name evidence="3" type="ORF">F8165_01740</name>
    <name evidence="2" type="ORF">F8172_08245</name>
    <name evidence="42" type="ORF">FC695_39555</name>
    <name evidence="43" type="ORF">FHG65_05650</name>
    <name evidence="11" type="ORF">H7U08_05905</name>
    <name evidence="10" type="ORF">JCR31_07685</name>
    <name evidence="40" type="ORF">JTF64_27135</name>
    <name evidence="12" type="ORF">NPM19_04165</name>
    <name evidence="44" type="ORF">OK229_02360</name>
    <name evidence="13" type="ORF">QYM23_21445</name>
    <name evidence="6" type="ORF">TQ94_21765</name>
</gene>
<dbReference type="Proteomes" id="UP000220006">
    <property type="component" value="Unassembled WGS sequence"/>
</dbReference>
<evidence type="ECO:0000313" key="54">
    <source>
        <dbReference type="Proteomes" id="UP000219743"/>
    </source>
</evidence>
<evidence type="ECO:0000313" key="66">
    <source>
        <dbReference type="Proteomes" id="UP000224076"/>
    </source>
</evidence>
<evidence type="ECO:0000313" key="14">
    <source>
        <dbReference type="EMBL" id="OJS96077.1"/>
    </source>
</evidence>
<evidence type="ECO:0000313" key="18">
    <source>
        <dbReference type="EMBL" id="PDZ99645.1"/>
    </source>
</evidence>
<dbReference type="Proteomes" id="UP000663613">
    <property type="component" value="Chromosome"/>
</dbReference>
<evidence type="ECO:0000313" key="22">
    <source>
        <dbReference type="EMBL" id="PES95561.1"/>
    </source>
</evidence>
<evidence type="ECO:0000313" key="78">
    <source>
        <dbReference type="Proteomes" id="UP000323321"/>
    </source>
</evidence>
<dbReference type="Proteomes" id="UP000220900">
    <property type="component" value="Unassembled WGS sequence"/>
</dbReference>
<evidence type="ECO:0000313" key="21">
    <source>
        <dbReference type="EMBL" id="PEQ89123.1"/>
    </source>
</evidence>
<evidence type="ECO:0000313" key="34">
    <source>
        <dbReference type="EMBL" id="PGQ10021.1"/>
    </source>
</evidence>
<dbReference type="Proteomes" id="UP000075476">
    <property type="component" value="Unassembled WGS sequence"/>
</dbReference>
<reference evidence="13" key="22">
    <citation type="submission" date="2023-07" db="EMBL/GenBank/DDBJ databases">
        <title>Complete genome sequence of Bacillus cereus SRCM126073 isolated from soil.</title>
        <authorList>
            <person name="Yang H.-G."/>
            <person name="Ryu M.-S."/>
            <person name="Ha G.-S."/>
            <person name="Yang H.-J."/>
            <person name="Jeong D.-Y."/>
        </authorList>
    </citation>
    <scope>NUCLEOTIDE SEQUENCE</scope>
    <source>
        <strain evidence="13">SRCM126073</strain>
    </source>
</reference>
<dbReference type="EMBL" id="JANHEB010000004">
    <property type="protein sequence ID" value="MCQ6283856.1"/>
    <property type="molecule type" value="Genomic_DNA"/>
</dbReference>
<evidence type="ECO:0000313" key="51">
    <source>
        <dbReference type="Proteomes" id="UP000186535"/>
    </source>
</evidence>
<dbReference type="Proteomes" id="UP000223777">
    <property type="component" value="Unassembled WGS sequence"/>
</dbReference>
<evidence type="ECO:0000313" key="40">
    <source>
        <dbReference type="EMBL" id="QRY15598.1"/>
    </source>
</evidence>
<evidence type="ECO:0000313" key="70">
    <source>
        <dbReference type="Proteomes" id="UP000225135"/>
    </source>
</evidence>
<dbReference type="EMBL" id="NUYN01000024">
    <property type="protein sequence ID" value="PFN24391.1"/>
    <property type="molecule type" value="Genomic_DNA"/>
</dbReference>
<evidence type="ECO:0000313" key="33">
    <source>
        <dbReference type="EMBL" id="PGO72175.1"/>
    </source>
</evidence>
<evidence type="ECO:0000313" key="76">
    <source>
        <dbReference type="Proteomes" id="UP000309400"/>
    </source>
</evidence>
<evidence type="ECO:0000313" key="5">
    <source>
        <dbReference type="EMBL" id="KLA25113.1"/>
    </source>
</evidence>
<dbReference type="Proteomes" id="UP000226257">
    <property type="component" value="Unassembled WGS sequence"/>
</dbReference>
<evidence type="ECO:0000313" key="52">
    <source>
        <dbReference type="Proteomes" id="UP000190641"/>
    </source>
</evidence>
<reference evidence="40 84" key="19">
    <citation type="submission" date="2021-02" db="EMBL/GenBank/DDBJ databases">
        <title>Bacillus cereus VKM B-370.</title>
        <authorList>
            <person name="Kazantseva O.A."/>
            <person name="Piligrimova E.G."/>
            <person name="Buzikov R.M."/>
            <person name="Shadrin A.M."/>
        </authorList>
    </citation>
    <scope>NUCLEOTIDE SEQUENCE [LARGE SCALE GENOMIC DNA]</scope>
    <source>
        <strain evidence="40 84">VKM B-370</strain>
    </source>
</reference>
<evidence type="ECO:0000313" key="69">
    <source>
        <dbReference type="Proteomes" id="UP000224413"/>
    </source>
</evidence>
<dbReference type="KEGG" id="bcef:BcrFT9_03080"/>
<evidence type="ECO:0000313" key="10">
    <source>
        <dbReference type="EMBL" id="MBK1607797.1"/>
    </source>
</evidence>
<dbReference type="Proteomes" id="UP000219869">
    <property type="component" value="Unassembled WGS sequence"/>
</dbReference>
<dbReference type="EMBL" id="MLYK01000023">
    <property type="protein sequence ID" value="OJS96077.1"/>
    <property type="molecule type" value="Genomic_DNA"/>
</dbReference>
<evidence type="ECO:0000313" key="55">
    <source>
        <dbReference type="Proteomes" id="UP000219869"/>
    </source>
</evidence>
<dbReference type="Proteomes" id="UP000253597">
    <property type="component" value="Unassembled WGS sequence"/>
</dbReference>
<evidence type="ECO:0000313" key="35">
    <source>
        <dbReference type="EMBL" id="PGS82546.1"/>
    </source>
</evidence>
<evidence type="ECO:0000313" key="45">
    <source>
        <dbReference type="Proteomes" id="UP000035214"/>
    </source>
</evidence>
<reference evidence="41 74" key="14">
    <citation type="submission" date="2019-01" db="EMBL/GenBank/DDBJ databases">
        <title>Draft genome sequence of heavy metal resistant Bacillus cereus NWUAB01.</title>
        <authorList>
            <person name="Babalola O."/>
            <person name="Aremu B.R."/>
            <person name="Ayangbenro A.S."/>
        </authorList>
    </citation>
    <scope>NUCLEOTIDE SEQUENCE [LARGE SCALE GENOMIC DNA]</scope>
    <source>
        <strain evidence="41 74">NWUAB01</strain>
    </source>
</reference>
<name>A0A063CBH0_BACCE</name>
<evidence type="ECO:0000313" key="56">
    <source>
        <dbReference type="Proteomes" id="UP000219922"/>
    </source>
</evidence>
<dbReference type="Proteomes" id="UP000219922">
    <property type="component" value="Unassembled WGS sequence"/>
</dbReference>
<dbReference type="EMBL" id="WBPI01000001">
    <property type="protein sequence ID" value="KAB2453771.1"/>
    <property type="molecule type" value="Genomic_DNA"/>
</dbReference>
<dbReference type="Proteomes" id="UP000075591">
    <property type="component" value="Unassembled WGS sequence"/>
</dbReference>
<dbReference type="EMBL" id="NTSO01000010">
    <property type="protein sequence ID" value="PFF48276.1"/>
    <property type="molecule type" value="Genomic_DNA"/>
</dbReference>
<dbReference type="Proteomes" id="UP000186535">
    <property type="component" value="Unassembled WGS sequence"/>
</dbReference>
<evidence type="ECO:0000313" key="17">
    <source>
        <dbReference type="EMBL" id="OOR76587.1"/>
    </source>
</evidence>
<dbReference type="EMBL" id="NUMG01000004">
    <property type="protein sequence ID" value="PGU05549.1"/>
    <property type="molecule type" value="Genomic_DNA"/>
</dbReference>
<dbReference type="eggNOG" id="ENOG5030CGW">
    <property type="taxonomic scope" value="Bacteria"/>
</dbReference>
<evidence type="ECO:0000313" key="12">
    <source>
        <dbReference type="EMBL" id="MCQ6283856.1"/>
    </source>
</evidence>
<dbReference type="AlphaFoldDB" id="A0A063CBH0"/>
<evidence type="ECO:0000313" key="38">
    <source>
        <dbReference type="EMBL" id="QDZ75088.1"/>
    </source>
</evidence>
<reference evidence="9 49" key="3">
    <citation type="submission" date="2015-09" db="EMBL/GenBank/DDBJ databases">
        <title>Bacillus cereus food isolates.</title>
        <authorList>
            <person name="Boekhorst J."/>
        </authorList>
    </citation>
    <scope>NUCLEOTIDE SEQUENCE [LARGE SCALE GENOMIC DNA]</scope>
    <source>
        <strain evidence="9 49">B4088</strain>
    </source>
</reference>
<dbReference type="EMBL" id="NUWJ01000014">
    <property type="protein sequence ID" value="PFK27818.1"/>
    <property type="molecule type" value="Genomic_DNA"/>
</dbReference>
<dbReference type="Proteomes" id="UP000475765">
    <property type="component" value="Unassembled WGS sequence"/>
</dbReference>
<dbReference type="Proteomes" id="UP000076482">
    <property type="component" value="Unassembled WGS sequence"/>
</dbReference>
<dbReference type="Proteomes" id="UP000477920">
    <property type="component" value="Unassembled WGS sequence"/>
</dbReference>
<reference evidence="54 55" key="9">
    <citation type="submission" date="2017-09" db="EMBL/GenBank/DDBJ databases">
        <title>Large-scale bioinformatics analysis of Bacillus genomes uncovers conserved roles of natural products in bacterial physiology.</title>
        <authorList>
            <consortium name="Agbiome Team Llc"/>
            <person name="Bleich R.M."/>
            <person name="Kirk G.J."/>
            <person name="Santa Maria K.C."/>
            <person name="Allen S.E."/>
            <person name="Farag S."/>
            <person name="Shank E.A."/>
            <person name="Bowers A."/>
        </authorList>
    </citation>
    <scope>NUCLEOTIDE SEQUENCE [LARGE SCALE GENOMIC DNA]</scope>
    <source>
        <strain evidence="21 55">AFS006334</strain>
        <strain evidence="26 59">AFS020204</strain>
        <strain evidence="24 54">AFS024404</strain>
        <strain evidence="20 61">AFS027647</strain>
    </source>
</reference>
<reference evidence="5 45" key="2">
    <citation type="submission" date="2015-04" db="EMBL/GenBank/DDBJ databases">
        <title>Draft Genome Sequences of Eight Spore-Forming Food Isolates of Bacillus cereus Genome sequencing.</title>
        <authorList>
            <person name="Krawcyk A.O."/>
            <person name="de Jong A."/>
            <person name="Eijlander R.T."/>
            <person name="Berendsen E.M."/>
            <person name="Holsappel S."/>
            <person name="Wells-Bennik M."/>
            <person name="Kuipers O.P."/>
        </authorList>
    </citation>
    <scope>NUCLEOTIDE SEQUENCE [LARGE SCALE GENOMIC DNA]</scope>
    <source>
        <strain evidence="5 45">B4077</strain>
    </source>
</reference>
<dbReference type="Proteomes" id="UP000220691">
    <property type="component" value="Unassembled WGS sequence"/>
</dbReference>
<dbReference type="EMBL" id="MUAJ01000002">
    <property type="protein sequence ID" value="OOR14124.1"/>
    <property type="molecule type" value="Genomic_DNA"/>
</dbReference>
<reference evidence="14 50" key="5">
    <citation type="submission" date="2016-10" db="EMBL/GenBank/DDBJ databases">
        <title>Draft Genome Sequence of one Bacillus cereus strain isolated from pooled breast milk.</title>
        <authorList>
            <person name="Woudstra C."/>
            <person name="Chamoin A."/>
            <person name="Gentil S."/>
            <person name="Rambeloson T."/>
            <person name="Delannoye S."/>
            <person name="Heinnekine J.A."/>
            <person name="Herbin S."/>
            <person name="Fach P."/>
        </authorList>
    </citation>
    <scope>NUCLEOTIDE SEQUENCE [LARGE SCALE GENOMIC DNA]</scope>
    <source>
        <strain evidence="14 50">16SBCL1279</strain>
    </source>
</reference>
<evidence type="ECO:0000313" key="63">
    <source>
        <dbReference type="Proteomes" id="UP000221438"/>
    </source>
</evidence>
<evidence type="ECO:0000313" key="77">
    <source>
        <dbReference type="Proteomes" id="UP000321735"/>
    </source>
</evidence>
<evidence type="ECO:0000313" key="9">
    <source>
        <dbReference type="EMBL" id="KZD69332.1"/>
    </source>
</evidence>
<dbReference type="Proteomes" id="UP000224413">
    <property type="component" value="Unassembled WGS sequence"/>
</dbReference>
<dbReference type="Proteomes" id="UP000219743">
    <property type="component" value="Unassembled WGS sequence"/>
</dbReference>
<reference evidence="38 77" key="12">
    <citation type="journal article" date="2019" name="Ecotoxicol. Environ. Saf.">
        <title>Microbial characterization of heavy metal resistant bacterial strains isolated from an electroplating wastewater treatment plant.</title>
        <authorList>
            <person name="Cai X."/>
            <person name="Zheng X."/>
            <person name="Zhang D."/>
            <person name="Iqbal W."/>
            <person name="Liu C."/>
            <person name="Yang B."/>
            <person name="Zhao X."/>
            <person name="Lu X."/>
            <person name="Mao Y."/>
        </authorList>
    </citation>
    <scope>NUCLEOTIDE SEQUENCE [LARGE SCALE GENOMIC DNA]</scope>
    <source>
        <strain evidence="38 77">Co1-1</strain>
    </source>
</reference>
<dbReference type="EMBL" id="NTZF01000009">
    <property type="protein sequence ID" value="PES95561.1"/>
    <property type="molecule type" value="Genomic_DNA"/>
</dbReference>
<dbReference type="Proteomes" id="UP000309400">
    <property type="component" value="Unassembled WGS sequence"/>
</dbReference>
<evidence type="ECO:0000313" key="61">
    <source>
        <dbReference type="Proteomes" id="UP000220691"/>
    </source>
</evidence>
<evidence type="ECO:0000313" key="32">
    <source>
        <dbReference type="EMBL" id="PGO27755.1"/>
    </source>
</evidence>
<dbReference type="Proteomes" id="UP000190641">
    <property type="component" value="Unassembled WGS sequence"/>
</dbReference>
<evidence type="ECO:0000313" key="48">
    <source>
        <dbReference type="Proteomes" id="UP000075591"/>
    </source>
</evidence>
<dbReference type="Proteomes" id="UP000036243">
    <property type="component" value="Unassembled WGS sequence"/>
</dbReference>
<reference evidence="12" key="20">
    <citation type="submission" date="2022-07" db="EMBL/GenBank/DDBJ databases">
        <title>Identification and characterization of Bacillus thuringiensis and other Bacillus cereus group isolates from spinach by whole genome sequencing.</title>
        <authorList>
            <person name="Zao X."/>
            <person name="Zervas A."/>
            <person name="Hendriks M."/>
            <person name="Rajkovic A."/>
            <person name="Van Overbeek L."/>
            <person name="Hendriksen N.B."/>
            <person name="Uyttendaele M."/>
        </authorList>
    </citation>
    <scope>NUCLEOTIDE SEQUENCE</scope>
    <source>
        <strain evidence="12">781001F-1</strain>
    </source>
</reference>
<evidence type="ECO:0000313" key="29">
    <source>
        <dbReference type="EMBL" id="PFQ42861.1"/>
    </source>
</evidence>
<evidence type="ECO:0000313" key="13">
    <source>
        <dbReference type="EMBL" id="MDN4875380.1"/>
    </source>
</evidence>
<dbReference type="Proteomes" id="UP000220032">
    <property type="component" value="Unassembled WGS sequence"/>
</dbReference>
<evidence type="ECO:0000313" key="43">
    <source>
        <dbReference type="EMBL" id="TNC01735.1"/>
    </source>
</evidence>
<dbReference type="EMBL" id="QSMZ01000007">
    <property type="protein sequence ID" value="KAA6469635.1"/>
    <property type="molecule type" value="Genomic_DNA"/>
</dbReference>